<accession>X1CZA3</accession>
<evidence type="ECO:0000256" key="3">
    <source>
        <dbReference type="ARBA" id="ARBA00022598"/>
    </source>
</evidence>
<gene>
    <name evidence="11" type="ORF">S01H4_52512</name>
</gene>
<dbReference type="PROSITE" id="PS00184">
    <property type="entry name" value="GARS"/>
    <property type="match status" value="1"/>
</dbReference>
<dbReference type="InterPro" id="IPR000115">
    <property type="entry name" value="PRibGlycinamide_synth"/>
</dbReference>
<dbReference type="SUPFAM" id="SSF51246">
    <property type="entry name" value="Rudiment single hybrid motif"/>
    <property type="match status" value="1"/>
</dbReference>
<keyword evidence="3" id="KW-0436">Ligase</keyword>
<dbReference type="Gene3D" id="3.90.600.10">
    <property type="entry name" value="Phosphoribosylglycinamide synthetase, C-terminal domain"/>
    <property type="match status" value="1"/>
</dbReference>
<sequence>TFVDGKNVVATPLVQDHKRAYEDDTGPNTGGMGSYSMEDHLMPFISQEDVDEAIEDMKKVVAATKAETGVEYKGFLYGGYIKTAEGIKLIEFNARLGDPEAMNILPLLKTNFIDICMGIINGNLKTEIQFEKKATVCKYLAPKGYPTSPKKNELVIINKEKLEQIGAKYYYASVYREGGNIYTTSSRAMGIIGIANDLESAEKVAEQGVGCISGNLFYRKDIGTRKLLQKRINHMNSLLQL</sequence>
<comment type="similarity">
    <text evidence="7">Belongs to the GARS family.</text>
</comment>
<evidence type="ECO:0000256" key="5">
    <source>
        <dbReference type="ARBA" id="ARBA00022755"/>
    </source>
</evidence>
<dbReference type="InterPro" id="IPR037123">
    <property type="entry name" value="PRibGlycinamide_synth_C_sf"/>
</dbReference>
<evidence type="ECO:0000256" key="7">
    <source>
        <dbReference type="ARBA" id="ARBA00038345"/>
    </source>
</evidence>
<keyword evidence="5" id="KW-0658">Purine biosynthesis</keyword>
<dbReference type="SMART" id="SM01210">
    <property type="entry name" value="GARS_C"/>
    <property type="match status" value="1"/>
</dbReference>
<name>X1CZA3_9ZZZZ</name>
<keyword evidence="4" id="KW-0547">Nucleotide-binding</keyword>
<dbReference type="GO" id="GO:0009113">
    <property type="term" value="P:purine nucleobase biosynthetic process"/>
    <property type="evidence" value="ECO:0007669"/>
    <property type="project" value="InterPro"/>
</dbReference>
<dbReference type="GO" id="GO:0006189">
    <property type="term" value="P:'de novo' IMP biosynthetic process"/>
    <property type="evidence" value="ECO:0007669"/>
    <property type="project" value="UniProtKB-UniPathway"/>
</dbReference>
<dbReference type="InterPro" id="IPR011054">
    <property type="entry name" value="Rudment_hybrid_motif"/>
</dbReference>
<dbReference type="InterPro" id="IPR020559">
    <property type="entry name" value="PRibGlycinamide_synth_CS"/>
</dbReference>
<evidence type="ECO:0000313" key="11">
    <source>
        <dbReference type="EMBL" id="GAH13202.1"/>
    </source>
</evidence>
<dbReference type="GO" id="GO:0005524">
    <property type="term" value="F:ATP binding"/>
    <property type="evidence" value="ECO:0007669"/>
    <property type="project" value="UniProtKB-KW"/>
</dbReference>
<dbReference type="InterPro" id="IPR020560">
    <property type="entry name" value="PRibGlycinamide_synth_C-dom"/>
</dbReference>
<dbReference type="GO" id="GO:0046872">
    <property type="term" value="F:metal ion binding"/>
    <property type="evidence" value="ECO:0007669"/>
    <property type="project" value="InterPro"/>
</dbReference>
<proteinExistence type="inferred from homology"/>
<dbReference type="EC" id="6.3.4.13" evidence="2"/>
<evidence type="ECO:0000259" key="10">
    <source>
        <dbReference type="PROSITE" id="PS50975"/>
    </source>
</evidence>
<organism evidence="11">
    <name type="scientific">marine sediment metagenome</name>
    <dbReference type="NCBI Taxonomy" id="412755"/>
    <lineage>
        <taxon>unclassified sequences</taxon>
        <taxon>metagenomes</taxon>
        <taxon>ecological metagenomes</taxon>
    </lineage>
</organism>
<feature type="domain" description="ATP-grasp" evidence="10">
    <location>
        <begin position="63"/>
        <end position="121"/>
    </location>
</feature>
<dbReference type="Gene3D" id="3.30.470.20">
    <property type="entry name" value="ATP-grasp fold, B domain"/>
    <property type="match status" value="1"/>
</dbReference>
<evidence type="ECO:0000256" key="1">
    <source>
        <dbReference type="ARBA" id="ARBA00005174"/>
    </source>
</evidence>
<keyword evidence="6" id="KW-0067">ATP-binding</keyword>
<evidence type="ECO:0000256" key="6">
    <source>
        <dbReference type="ARBA" id="ARBA00022840"/>
    </source>
</evidence>
<evidence type="ECO:0000256" key="2">
    <source>
        <dbReference type="ARBA" id="ARBA00013255"/>
    </source>
</evidence>
<evidence type="ECO:0000256" key="8">
    <source>
        <dbReference type="ARBA" id="ARBA00042242"/>
    </source>
</evidence>
<comment type="caution">
    <text evidence="11">The sequence shown here is derived from an EMBL/GenBank/DDBJ whole genome shotgun (WGS) entry which is preliminary data.</text>
</comment>
<dbReference type="InterPro" id="IPR011761">
    <property type="entry name" value="ATP-grasp"/>
</dbReference>
<dbReference type="PROSITE" id="PS50975">
    <property type="entry name" value="ATP_GRASP"/>
    <property type="match status" value="1"/>
</dbReference>
<evidence type="ECO:0000256" key="4">
    <source>
        <dbReference type="ARBA" id="ARBA00022741"/>
    </source>
</evidence>
<feature type="non-terminal residue" evidence="11">
    <location>
        <position position="1"/>
    </location>
</feature>
<dbReference type="SMART" id="SM01209">
    <property type="entry name" value="GARS_A"/>
    <property type="match status" value="1"/>
</dbReference>
<dbReference type="EMBL" id="BART01030012">
    <property type="protein sequence ID" value="GAH13202.1"/>
    <property type="molecule type" value="Genomic_DNA"/>
</dbReference>
<dbReference type="AlphaFoldDB" id="X1CZA3"/>
<dbReference type="SUPFAM" id="SSF56059">
    <property type="entry name" value="Glutathione synthetase ATP-binding domain-like"/>
    <property type="match status" value="1"/>
</dbReference>
<dbReference type="PANTHER" id="PTHR43472:SF1">
    <property type="entry name" value="PHOSPHORIBOSYLAMINE--GLYCINE LIGASE, CHLOROPLASTIC"/>
    <property type="match status" value="1"/>
</dbReference>
<dbReference type="GO" id="GO:0004637">
    <property type="term" value="F:phosphoribosylamine-glycine ligase activity"/>
    <property type="evidence" value="ECO:0007669"/>
    <property type="project" value="UniProtKB-EC"/>
</dbReference>
<dbReference type="Pfam" id="PF01071">
    <property type="entry name" value="GARS_A"/>
    <property type="match status" value="1"/>
</dbReference>
<comment type="pathway">
    <text evidence="1">Purine metabolism; IMP biosynthesis via de novo pathway; N(1)-(5-phospho-D-ribosyl)glycinamide from 5-phospho-alpha-D-ribose 1-diphosphate: step 2/2.</text>
</comment>
<dbReference type="PANTHER" id="PTHR43472">
    <property type="entry name" value="PHOSPHORIBOSYLAMINE--GLYCINE LIGASE"/>
    <property type="match status" value="1"/>
</dbReference>
<evidence type="ECO:0000256" key="9">
    <source>
        <dbReference type="ARBA" id="ARBA00042864"/>
    </source>
</evidence>
<dbReference type="InterPro" id="IPR020561">
    <property type="entry name" value="PRibGlycinamid_synth_ATP-grasp"/>
</dbReference>
<dbReference type="Pfam" id="PF02843">
    <property type="entry name" value="GARS_C"/>
    <property type="match status" value="1"/>
</dbReference>
<dbReference type="UniPathway" id="UPA00074">
    <property type="reaction ID" value="UER00125"/>
</dbReference>
<protein>
    <recommendedName>
        <fullName evidence="2">phosphoribosylamine--glycine ligase</fullName>
        <ecNumber evidence="2">6.3.4.13</ecNumber>
    </recommendedName>
    <alternativeName>
        <fullName evidence="8">Glycinamide ribonucleotide synthetase</fullName>
    </alternativeName>
    <alternativeName>
        <fullName evidence="9">Phosphoribosylglycinamide synthetase</fullName>
    </alternativeName>
</protein>
<reference evidence="11" key="1">
    <citation type="journal article" date="2014" name="Front. Microbiol.">
        <title>High frequency of phylogenetically diverse reductive dehalogenase-homologous genes in deep subseafloor sedimentary metagenomes.</title>
        <authorList>
            <person name="Kawai M."/>
            <person name="Futagami T."/>
            <person name="Toyoda A."/>
            <person name="Takaki Y."/>
            <person name="Nishi S."/>
            <person name="Hori S."/>
            <person name="Arai W."/>
            <person name="Tsubouchi T."/>
            <person name="Morono Y."/>
            <person name="Uchiyama I."/>
            <person name="Ito T."/>
            <person name="Fujiyama A."/>
            <person name="Inagaki F."/>
            <person name="Takami H."/>
        </authorList>
    </citation>
    <scope>NUCLEOTIDE SEQUENCE</scope>
    <source>
        <strain evidence="11">Expedition CK06-06</strain>
    </source>
</reference>